<dbReference type="PANTHER" id="PTHR30212:SF2">
    <property type="entry name" value="PROTEIN YIIM"/>
    <property type="match status" value="1"/>
</dbReference>
<dbReference type="RefSeq" id="WP_175557523.1">
    <property type="nucleotide sequence ID" value="NZ_FMYF01000012.1"/>
</dbReference>
<proteinExistence type="predicted"/>
<dbReference type="InterPro" id="IPR011037">
    <property type="entry name" value="Pyrv_Knase-like_insert_dom_sf"/>
</dbReference>
<dbReference type="PANTHER" id="PTHR30212">
    <property type="entry name" value="PROTEIN YIIM"/>
    <property type="match status" value="1"/>
</dbReference>
<organism evidence="2 3">
    <name type="scientific">Raineyella antarctica</name>
    <dbReference type="NCBI Taxonomy" id="1577474"/>
    <lineage>
        <taxon>Bacteria</taxon>
        <taxon>Bacillati</taxon>
        <taxon>Actinomycetota</taxon>
        <taxon>Actinomycetes</taxon>
        <taxon>Propionibacteriales</taxon>
        <taxon>Propionibacteriaceae</taxon>
        <taxon>Raineyella</taxon>
    </lineage>
</organism>
<dbReference type="STRING" id="1577474.GA0111570_11229"/>
<name>A0A1G6HQN0_9ACTN</name>
<reference evidence="2 3" key="1">
    <citation type="submission" date="2016-06" db="EMBL/GenBank/DDBJ databases">
        <authorList>
            <person name="Olsen C.W."/>
            <person name="Carey S."/>
            <person name="Hinshaw L."/>
            <person name="Karasin A.I."/>
        </authorList>
    </citation>
    <scope>NUCLEOTIDE SEQUENCE [LARGE SCALE GENOMIC DNA]</scope>
    <source>
        <strain evidence="2 3">LZ-22</strain>
    </source>
</reference>
<evidence type="ECO:0000313" key="3">
    <source>
        <dbReference type="Proteomes" id="UP000199086"/>
    </source>
</evidence>
<accession>A0A1G6HQN0</accession>
<protein>
    <submittedName>
        <fullName evidence="2">MOSC domain-containing protein YiiM</fullName>
    </submittedName>
</protein>
<dbReference type="Pfam" id="PF03473">
    <property type="entry name" value="MOSC"/>
    <property type="match status" value="1"/>
</dbReference>
<dbReference type="InterPro" id="IPR005302">
    <property type="entry name" value="MoCF_Sase_C"/>
</dbReference>
<dbReference type="GO" id="GO:0003824">
    <property type="term" value="F:catalytic activity"/>
    <property type="evidence" value="ECO:0007669"/>
    <property type="project" value="InterPro"/>
</dbReference>
<dbReference type="AlphaFoldDB" id="A0A1G6HQN0"/>
<keyword evidence="3" id="KW-1185">Reference proteome</keyword>
<dbReference type="Proteomes" id="UP000199086">
    <property type="component" value="Unassembled WGS sequence"/>
</dbReference>
<dbReference type="SUPFAM" id="SSF50800">
    <property type="entry name" value="PK beta-barrel domain-like"/>
    <property type="match status" value="1"/>
</dbReference>
<dbReference type="EMBL" id="FMYF01000012">
    <property type="protein sequence ID" value="SDB96550.1"/>
    <property type="molecule type" value="Genomic_DNA"/>
</dbReference>
<dbReference type="InterPro" id="IPR052353">
    <property type="entry name" value="Benzoxazolinone_Detox_Enz"/>
</dbReference>
<dbReference type="GO" id="GO:0030170">
    <property type="term" value="F:pyridoxal phosphate binding"/>
    <property type="evidence" value="ECO:0007669"/>
    <property type="project" value="InterPro"/>
</dbReference>
<evidence type="ECO:0000259" key="1">
    <source>
        <dbReference type="PROSITE" id="PS51340"/>
    </source>
</evidence>
<sequence length="216" mass="22899">MIRLEHVCVAHQVLPIEGRVGRTGIDKRPVDGPVEVGPLQLAGDAICDTANHGGRFRAVYVVSDEDAAVVGAELGRTPPAGWLGENLRVSGTSLSQVLIGERWRIGSVEIAFTEPRIPCRTFAAWVAREHGPEAAAGWVKRFTELGRPGGMAEVLVPGTVRAGQPVEVAHRPAHGLTLGEAFAGMPADKAAALLAAYAPEDIQPDMLRRARAAATR</sequence>
<dbReference type="Gene3D" id="2.40.33.20">
    <property type="entry name" value="PK beta-barrel domain-like"/>
    <property type="match status" value="1"/>
</dbReference>
<feature type="domain" description="MOSC" evidence="1">
    <location>
        <begin position="28"/>
        <end position="169"/>
    </location>
</feature>
<gene>
    <name evidence="2" type="ORF">GA0111570_11229</name>
</gene>
<dbReference type="GO" id="GO:0030151">
    <property type="term" value="F:molybdenum ion binding"/>
    <property type="evidence" value="ECO:0007669"/>
    <property type="project" value="InterPro"/>
</dbReference>
<evidence type="ECO:0000313" key="2">
    <source>
        <dbReference type="EMBL" id="SDB96550.1"/>
    </source>
</evidence>
<dbReference type="PROSITE" id="PS51340">
    <property type="entry name" value="MOSC"/>
    <property type="match status" value="1"/>
</dbReference>